<proteinExistence type="predicted"/>
<evidence type="ECO:0000256" key="1">
    <source>
        <dbReference type="SAM" id="Phobius"/>
    </source>
</evidence>
<protein>
    <submittedName>
        <fullName evidence="2">DUF420 domain-containing protein</fullName>
    </submittedName>
</protein>
<dbReference type="InterPro" id="IPR007352">
    <property type="entry name" value="DUF420"/>
</dbReference>
<dbReference type="EMBL" id="CP116341">
    <property type="protein sequence ID" value="WOV85170.1"/>
    <property type="molecule type" value="Genomic_DNA"/>
</dbReference>
<keyword evidence="1" id="KW-1133">Transmembrane helix</keyword>
<organism evidence="2 3">
    <name type="scientific">Sporosarcina jeotgali</name>
    <dbReference type="NCBI Taxonomy" id="3020056"/>
    <lineage>
        <taxon>Bacteria</taxon>
        <taxon>Bacillati</taxon>
        <taxon>Bacillota</taxon>
        <taxon>Bacilli</taxon>
        <taxon>Bacillales</taxon>
        <taxon>Caryophanaceae</taxon>
        <taxon>Sporosarcina</taxon>
    </lineage>
</organism>
<name>A0ABZ0KY60_9BACL</name>
<feature type="transmembrane region" description="Helical" evidence="1">
    <location>
        <begin position="6"/>
        <end position="28"/>
    </location>
</feature>
<evidence type="ECO:0000313" key="2">
    <source>
        <dbReference type="EMBL" id="WOV85170.1"/>
    </source>
</evidence>
<keyword evidence="3" id="KW-1185">Reference proteome</keyword>
<keyword evidence="1" id="KW-0472">Membrane</keyword>
<dbReference type="Gene3D" id="1.20.120.80">
    <property type="entry name" value="Cytochrome c oxidase, subunit III, four-helix bundle"/>
    <property type="match status" value="1"/>
</dbReference>
<dbReference type="InterPro" id="IPR013833">
    <property type="entry name" value="Cyt_c_oxidase_su3_a-hlx"/>
</dbReference>
<dbReference type="RefSeq" id="WP_323692799.1">
    <property type="nucleotide sequence ID" value="NZ_CP116341.1"/>
</dbReference>
<dbReference type="Pfam" id="PF04238">
    <property type="entry name" value="DUF420"/>
    <property type="match status" value="1"/>
</dbReference>
<feature type="transmembrane region" description="Helical" evidence="1">
    <location>
        <begin position="119"/>
        <end position="138"/>
    </location>
</feature>
<accession>A0ABZ0KY60</accession>
<feature type="transmembrane region" description="Helical" evidence="1">
    <location>
        <begin position="40"/>
        <end position="62"/>
    </location>
</feature>
<reference evidence="2 3" key="1">
    <citation type="submission" date="2023-01" db="EMBL/GenBank/DDBJ databases">
        <title>Sporosarcina sp. nov., isolated from Korean tranditional fermented seafood 'Jeotgal'.</title>
        <authorList>
            <person name="Yang A.-I."/>
        </authorList>
    </citation>
    <scope>NUCLEOTIDE SEQUENCE [LARGE SCALE GENOMIC DNA]</scope>
    <source>
        <strain evidence="2 3">B2O-1</strain>
    </source>
</reference>
<sequence>MNLPILPTLSTLLIIISGILVMIGWMLIRKNRKQAHKNVMIAASISALLFLVIYLSRTAIFGNTAFGGPDSVKIYYTVFLIFHICLATLGAVLGVLSLISGFKDNLPRHKRLGPVTSTVWVFAAITGVAVYLLLYVFYKGGETTSMIKAILGF</sequence>
<keyword evidence="1" id="KW-0812">Transmembrane</keyword>
<dbReference type="Proteomes" id="UP001303532">
    <property type="component" value="Chromosome"/>
</dbReference>
<evidence type="ECO:0000313" key="3">
    <source>
        <dbReference type="Proteomes" id="UP001303532"/>
    </source>
</evidence>
<dbReference type="PANTHER" id="PTHR37692:SF1">
    <property type="entry name" value="DUF420 DOMAIN-CONTAINING PROTEIN"/>
    <property type="match status" value="1"/>
</dbReference>
<gene>
    <name evidence="2" type="ORF">PGH26_04355</name>
</gene>
<dbReference type="PANTHER" id="PTHR37692">
    <property type="entry name" value="HYPOTHETICAL MEMBRANE SPANNING PROTEIN"/>
    <property type="match status" value="1"/>
</dbReference>
<feature type="transmembrane region" description="Helical" evidence="1">
    <location>
        <begin position="74"/>
        <end position="99"/>
    </location>
</feature>